<feature type="region of interest" description="Disordered" evidence="1">
    <location>
        <begin position="1"/>
        <end position="112"/>
    </location>
</feature>
<dbReference type="Proteomes" id="UP000664132">
    <property type="component" value="Unassembled WGS sequence"/>
</dbReference>
<name>A0A8H7T729_9HELO</name>
<dbReference type="EMBL" id="JAFJYH010000314">
    <property type="protein sequence ID" value="KAG4413433.1"/>
    <property type="molecule type" value="Genomic_DNA"/>
</dbReference>
<keyword evidence="3" id="KW-1185">Reference proteome</keyword>
<feature type="non-terminal residue" evidence="2">
    <location>
        <position position="1"/>
    </location>
</feature>
<evidence type="ECO:0000313" key="2">
    <source>
        <dbReference type="EMBL" id="KAG4413433.1"/>
    </source>
</evidence>
<organism evidence="2 3">
    <name type="scientific">Cadophora malorum</name>
    <dbReference type="NCBI Taxonomy" id="108018"/>
    <lineage>
        <taxon>Eukaryota</taxon>
        <taxon>Fungi</taxon>
        <taxon>Dikarya</taxon>
        <taxon>Ascomycota</taxon>
        <taxon>Pezizomycotina</taxon>
        <taxon>Leotiomycetes</taxon>
        <taxon>Helotiales</taxon>
        <taxon>Ploettnerulaceae</taxon>
        <taxon>Cadophora</taxon>
    </lineage>
</organism>
<evidence type="ECO:0000313" key="3">
    <source>
        <dbReference type="Proteomes" id="UP000664132"/>
    </source>
</evidence>
<feature type="compositionally biased region" description="Acidic residues" evidence="1">
    <location>
        <begin position="65"/>
        <end position="74"/>
    </location>
</feature>
<reference evidence="2" key="1">
    <citation type="submission" date="2021-02" db="EMBL/GenBank/DDBJ databases">
        <title>Genome sequence Cadophora malorum strain M34.</title>
        <authorList>
            <person name="Stefanovic E."/>
            <person name="Vu D."/>
            <person name="Scully C."/>
            <person name="Dijksterhuis J."/>
            <person name="Roader J."/>
            <person name="Houbraken J."/>
        </authorList>
    </citation>
    <scope>NUCLEOTIDE SEQUENCE</scope>
    <source>
        <strain evidence="2">M34</strain>
    </source>
</reference>
<sequence>MTGSQMPTPNKIPQIPKRNPARQAPSSLPFRKRQADPLSLRHDPRTTDISSKDNDRKRRGRVTFGEDEELDVGGETERQVNVSAQGDSLDQSREQISGIRYSPKNEADSGIDLQPIITGLDKPLDLPDDHKSLLPKPLSLKSKLSIDTVVAEREGKAIPNTPSEPAAAPPKAFLPYSDSEYSDDDDHDALGLGELKRRRENDDPRKYNHDVDSYLSGSSESTVKPAKSVVQSATSIPEDIAAEHSLDIINEYQDEPSESAPSYTWDQDLPPRGREESLDTTEMWLNVDTQPPIYTKAFKNQLQSKSRVSRIKKPHGQWLVDFKVGYLHEKKPIAFMKGFFLQRNKIRSNFQQAIKAVNESVSDILADLFDRYGRLKWQYKDHKMLKGTGVWADELDHGNLLIIDTIYLDEEWADVALGAGMLKQVLEVTCQKKLNPAFILIDPTFSTQMMKDHPETEDHPVSSNAAVYGHSIKFLLRQSGFRRIGLSRCFGFASDELHASRELSADLDRKWDNRVGNHCHQFNISSEMGSEEYFRSSIRADFHVQKLATTHPFHWATMILPEDQCLQLYKDTKRNFDFVRHDVLYRNVLHVAASEQKIYCVDWLLKNVERLDYLKSSRNIAGHTPLEELEAQLEALRTTTPHFQGFCPYAVICLAALRDEYDINIVECQRMKFGCTCGGCLGGFMSPRTQFALICKATQIFHSLDRDIHKDDESQWIEQNSDILKYVKPEVQINLQLSQHLRQGFINIFFHIAEVIEKQNIPSIESIKENSWEKGNEQPHVPG</sequence>
<accession>A0A8H7T729</accession>
<protein>
    <submittedName>
        <fullName evidence="2">Uncharacterized protein</fullName>
    </submittedName>
</protein>
<comment type="caution">
    <text evidence="2">The sequence shown here is derived from an EMBL/GenBank/DDBJ whole genome shotgun (WGS) entry which is preliminary data.</text>
</comment>
<feature type="region of interest" description="Disordered" evidence="1">
    <location>
        <begin position="154"/>
        <end position="230"/>
    </location>
</feature>
<feature type="region of interest" description="Disordered" evidence="1">
    <location>
        <begin position="254"/>
        <end position="275"/>
    </location>
</feature>
<gene>
    <name evidence="2" type="ORF">IFR04_013410</name>
</gene>
<feature type="compositionally biased region" description="Basic and acidic residues" evidence="1">
    <location>
        <begin position="194"/>
        <end position="212"/>
    </location>
</feature>
<proteinExistence type="predicted"/>
<dbReference type="AlphaFoldDB" id="A0A8H7T729"/>
<evidence type="ECO:0000256" key="1">
    <source>
        <dbReference type="SAM" id="MobiDB-lite"/>
    </source>
</evidence>
<feature type="compositionally biased region" description="Basic and acidic residues" evidence="1">
    <location>
        <begin position="33"/>
        <end position="56"/>
    </location>
</feature>
<dbReference type="OrthoDB" id="508139at2759"/>
<feature type="compositionally biased region" description="Polar residues" evidence="1">
    <location>
        <begin position="79"/>
        <end position="89"/>
    </location>
</feature>